<dbReference type="PANTHER" id="PTHR48156">
    <property type="entry name" value="TRANSMEMBRANE PROTEIN"/>
    <property type="match status" value="1"/>
</dbReference>
<proteinExistence type="predicted"/>
<organism evidence="1 2">
    <name type="scientific">Rhodamnia argentea</name>
    <dbReference type="NCBI Taxonomy" id="178133"/>
    <lineage>
        <taxon>Eukaryota</taxon>
        <taxon>Viridiplantae</taxon>
        <taxon>Streptophyta</taxon>
        <taxon>Embryophyta</taxon>
        <taxon>Tracheophyta</taxon>
        <taxon>Spermatophyta</taxon>
        <taxon>Magnoliopsida</taxon>
        <taxon>eudicotyledons</taxon>
        <taxon>Gunneridae</taxon>
        <taxon>Pentapetalae</taxon>
        <taxon>rosids</taxon>
        <taxon>malvids</taxon>
        <taxon>Myrtales</taxon>
        <taxon>Myrtaceae</taxon>
        <taxon>Myrtoideae</taxon>
        <taxon>Myrteae</taxon>
        <taxon>Australasian group</taxon>
        <taxon>Rhodamnia</taxon>
    </lineage>
</organism>
<accession>A0A8B8N0I5</accession>
<protein>
    <submittedName>
        <fullName evidence="2">Uncharacterized protein LOC115729434</fullName>
    </submittedName>
</protein>
<name>A0A8B8N0I5_9MYRT</name>
<dbReference type="PANTHER" id="PTHR48156:SF1">
    <property type="entry name" value="TRANSMEMBRANE PROTEIN"/>
    <property type="match status" value="1"/>
</dbReference>
<dbReference type="KEGG" id="rarg:115729434"/>
<gene>
    <name evidence="2" type="primary">LOC115729434</name>
</gene>
<dbReference type="AlphaFoldDB" id="A0A8B8N0I5"/>
<evidence type="ECO:0000313" key="1">
    <source>
        <dbReference type="Proteomes" id="UP000827889"/>
    </source>
</evidence>
<keyword evidence="1" id="KW-1185">Reference proteome</keyword>
<sequence>MAVPWGTTLWVARLVLIALRGWLASCLTVADDVAASLRTGDIGPFHVG</sequence>
<reference evidence="2" key="1">
    <citation type="submission" date="2025-08" db="UniProtKB">
        <authorList>
            <consortium name="RefSeq"/>
        </authorList>
    </citation>
    <scope>IDENTIFICATION</scope>
    <source>
        <tissue evidence="2">Leaf</tissue>
    </source>
</reference>
<dbReference type="OrthoDB" id="603217at2759"/>
<dbReference type="GeneID" id="115729434"/>
<dbReference type="RefSeq" id="XP_030515880.1">
    <property type="nucleotide sequence ID" value="XM_030660020.2"/>
</dbReference>
<evidence type="ECO:0000313" key="2">
    <source>
        <dbReference type="RefSeq" id="XP_030515880.1"/>
    </source>
</evidence>
<dbReference type="Proteomes" id="UP000827889">
    <property type="component" value="Chromosome 10"/>
</dbReference>